<evidence type="ECO:0000313" key="2">
    <source>
        <dbReference type="Proteomes" id="UP000054995"/>
    </source>
</evidence>
<dbReference type="EMBL" id="JYDT01000070">
    <property type="protein sequence ID" value="KRY86506.1"/>
    <property type="molecule type" value="Genomic_DNA"/>
</dbReference>
<accession>A0A0V1FKG8</accession>
<comment type="caution">
    <text evidence="1">The sequence shown here is derived from an EMBL/GenBank/DDBJ whole genome shotgun (WGS) entry which is preliminary data.</text>
</comment>
<protein>
    <submittedName>
        <fullName evidence="1">Uncharacterized protein</fullName>
    </submittedName>
</protein>
<sequence>MVFKSGMIVEHVPKKLDGLDGFGRTLPDYVVYEILQKSGVELNMTLMSELSPNRKKLIRTVPDSIFLEKKILAIFRKSSKFPKNSKFSRKSDFHQSGHDGKIRNFREKVIFTKLDMMGINRFGIIFQVQ</sequence>
<gene>
    <name evidence="1" type="ORF">T4D_1396</name>
</gene>
<reference evidence="1 2" key="1">
    <citation type="submission" date="2015-01" db="EMBL/GenBank/DDBJ databases">
        <title>Evolution of Trichinella species and genotypes.</title>
        <authorList>
            <person name="Korhonen P.K."/>
            <person name="Edoardo P."/>
            <person name="Giuseppe L.R."/>
            <person name="Gasser R.B."/>
        </authorList>
    </citation>
    <scope>NUCLEOTIDE SEQUENCE [LARGE SCALE GENOMIC DNA]</scope>
    <source>
        <strain evidence="1">ISS470</strain>
    </source>
</reference>
<dbReference type="Proteomes" id="UP000054995">
    <property type="component" value="Unassembled WGS sequence"/>
</dbReference>
<dbReference type="AlphaFoldDB" id="A0A0V1FKG8"/>
<evidence type="ECO:0000313" key="1">
    <source>
        <dbReference type="EMBL" id="KRY86506.1"/>
    </source>
</evidence>
<proteinExistence type="predicted"/>
<keyword evidence="2" id="KW-1185">Reference proteome</keyword>
<organism evidence="1 2">
    <name type="scientific">Trichinella pseudospiralis</name>
    <name type="common">Parasitic roundworm</name>
    <dbReference type="NCBI Taxonomy" id="6337"/>
    <lineage>
        <taxon>Eukaryota</taxon>
        <taxon>Metazoa</taxon>
        <taxon>Ecdysozoa</taxon>
        <taxon>Nematoda</taxon>
        <taxon>Enoplea</taxon>
        <taxon>Dorylaimia</taxon>
        <taxon>Trichinellida</taxon>
        <taxon>Trichinellidae</taxon>
        <taxon>Trichinella</taxon>
    </lineage>
</organism>
<name>A0A0V1FKG8_TRIPS</name>